<name>A0A8S5RQE0_9VIRU</name>
<dbReference type="EMBL" id="BK059133">
    <property type="protein sequence ID" value="DAE33345.1"/>
    <property type="molecule type" value="Genomic_DNA"/>
</dbReference>
<proteinExistence type="predicted"/>
<accession>A0A8S5RQE0</accession>
<sequence length="29" mass="3476">MYAEKLCFLCCFLHVFSAYFVTIRQNKIS</sequence>
<protein>
    <submittedName>
        <fullName evidence="1">Uncharacterized protein</fullName>
    </submittedName>
</protein>
<organism evidence="1">
    <name type="scientific">virus sp. ctr1v16</name>
    <dbReference type="NCBI Taxonomy" id="2825823"/>
    <lineage>
        <taxon>Viruses</taxon>
    </lineage>
</organism>
<evidence type="ECO:0000313" key="1">
    <source>
        <dbReference type="EMBL" id="DAE33345.1"/>
    </source>
</evidence>
<reference evidence="1" key="1">
    <citation type="journal article" date="2021" name="Proc. Natl. Acad. Sci. U.S.A.">
        <title>A Catalog of Tens of Thousands of Viruses from Human Metagenomes Reveals Hidden Associations with Chronic Diseases.</title>
        <authorList>
            <person name="Tisza M.J."/>
            <person name="Buck C.B."/>
        </authorList>
    </citation>
    <scope>NUCLEOTIDE SEQUENCE</scope>
    <source>
        <strain evidence="1">Ctr1v16</strain>
    </source>
</reference>